<feature type="domain" description="PAC" evidence="5">
    <location>
        <begin position="238"/>
        <end position="288"/>
    </location>
</feature>
<feature type="modified residue" description="4-aspartylphosphate" evidence="2">
    <location>
        <position position="82"/>
    </location>
</feature>
<dbReference type="SMART" id="SM00091">
    <property type="entry name" value="PAS"/>
    <property type="match status" value="1"/>
</dbReference>
<evidence type="ECO:0000259" key="3">
    <source>
        <dbReference type="PROSITE" id="PS50110"/>
    </source>
</evidence>
<keyword evidence="2" id="KW-0597">Phosphoprotein</keyword>
<dbReference type="Pfam" id="PF00989">
    <property type="entry name" value="PAS"/>
    <property type="match status" value="1"/>
</dbReference>
<accession>A0ABQ6F893</accession>
<dbReference type="InterPro" id="IPR001789">
    <property type="entry name" value="Sig_transdc_resp-reg_receiver"/>
</dbReference>
<dbReference type="SMART" id="SM00331">
    <property type="entry name" value="PP2C_SIG"/>
    <property type="match status" value="1"/>
</dbReference>
<dbReference type="Pfam" id="PF07228">
    <property type="entry name" value="SpoIIE"/>
    <property type="match status" value="1"/>
</dbReference>
<evidence type="ECO:0000259" key="4">
    <source>
        <dbReference type="PROSITE" id="PS50112"/>
    </source>
</evidence>
<evidence type="ECO:0000313" key="6">
    <source>
        <dbReference type="EMBL" id="GLT21787.1"/>
    </source>
</evidence>
<organism evidence="6 7">
    <name type="scientific">Zoogloea oryzae</name>
    <dbReference type="NCBI Taxonomy" id="310767"/>
    <lineage>
        <taxon>Bacteria</taxon>
        <taxon>Pseudomonadati</taxon>
        <taxon>Pseudomonadota</taxon>
        <taxon>Betaproteobacteria</taxon>
        <taxon>Rhodocyclales</taxon>
        <taxon>Zoogloeaceae</taxon>
        <taxon>Zoogloea</taxon>
    </lineage>
</organism>
<dbReference type="InterPro" id="IPR035965">
    <property type="entry name" value="PAS-like_dom_sf"/>
</dbReference>
<dbReference type="SUPFAM" id="SSF55785">
    <property type="entry name" value="PYP-like sensor domain (PAS domain)"/>
    <property type="match status" value="1"/>
</dbReference>
<name>A0ABQ6F893_9RHOO</name>
<dbReference type="InterPro" id="IPR052016">
    <property type="entry name" value="Bact_Sigma-Reg"/>
</dbReference>
<dbReference type="Proteomes" id="UP001157167">
    <property type="component" value="Unassembled WGS sequence"/>
</dbReference>
<dbReference type="InterPro" id="IPR011006">
    <property type="entry name" value="CheY-like_superfamily"/>
</dbReference>
<dbReference type="EMBL" id="BSPX01000013">
    <property type="protein sequence ID" value="GLT21787.1"/>
    <property type="molecule type" value="Genomic_DNA"/>
</dbReference>
<evidence type="ECO:0008006" key="8">
    <source>
        <dbReference type="Google" id="ProtNLM"/>
    </source>
</evidence>
<dbReference type="NCBIfam" id="TIGR00229">
    <property type="entry name" value="sensory_box"/>
    <property type="match status" value="1"/>
</dbReference>
<evidence type="ECO:0000259" key="5">
    <source>
        <dbReference type="PROSITE" id="PS50113"/>
    </source>
</evidence>
<dbReference type="SMART" id="SM00448">
    <property type="entry name" value="REC"/>
    <property type="match status" value="1"/>
</dbReference>
<keyword evidence="7" id="KW-1185">Reference proteome</keyword>
<keyword evidence="1" id="KW-0378">Hydrolase</keyword>
<feature type="domain" description="PAS" evidence="4">
    <location>
        <begin position="161"/>
        <end position="231"/>
    </location>
</feature>
<dbReference type="Gene3D" id="3.30.450.20">
    <property type="entry name" value="PAS domain"/>
    <property type="match status" value="1"/>
</dbReference>
<dbReference type="InterPro" id="IPR013767">
    <property type="entry name" value="PAS_fold"/>
</dbReference>
<evidence type="ECO:0000256" key="1">
    <source>
        <dbReference type="ARBA" id="ARBA00022801"/>
    </source>
</evidence>
<feature type="domain" description="Response regulatory" evidence="3">
    <location>
        <begin position="33"/>
        <end position="149"/>
    </location>
</feature>
<dbReference type="PANTHER" id="PTHR43156:SF2">
    <property type="entry name" value="STAGE II SPORULATION PROTEIN E"/>
    <property type="match status" value="1"/>
</dbReference>
<sequence length="538" mass="58513">MPRGVPPIELPGGGERPLPANGRVLLMAENPLRVLVADDIASNRTIVGAFLAHLNCTPIYATDGVEAVELFRMESPDVVLMDLMMPRMDGFEAIKQIRAMADDHWVPIIILSALSGEGDIVHGLEIGADDYLAKPLSFPVFAARFKALRRLLDMQRRLAGSLEQVRAVANGVIDGIISADEKGTILSVNRSATQIFGYTANELVGQNLRMLMPNPHRDKHDEYLGRYLSTGEKHVVGQIRELSGVRKDGTEFPLELGVSDITLPNRRMFIGVVRDVSEMRRIQRQLAEDAARLQRYHDESEREQELAMAIMERQVRSDWLRDGAVQYAVMPARNFSGDVVAVARSPQGALYAMLADATGHGLAAAVSVLPALGAFYRGAAANQSLTELVTELNGLLCGLLPKGRFVAASLVRLEAGTHKGQIWVGGVPDVLRIDDGGKVVQRFISRQLPLGILPSEEAGISHEEFVWSEVSQIVLCSDGLTEAENASGEAFGMRGLEATLQGSPRSGRVSRLRQALTRHLGRQAAGDDVSVLILDCAV</sequence>
<evidence type="ECO:0000256" key="2">
    <source>
        <dbReference type="PROSITE-ProRule" id="PRU00169"/>
    </source>
</evidence>
<dbReference type="PROSITE" id="PS50112">
    <property type="entry name" value="PAS"/>
    <property type="match status" value="1"/>
</dbReference>
<dbReference type="Pfam" id="PF00072">
    <property type="entry name" value="Response_reg"/>
    <property type="match status" value="1"/>
</dbReference>
<dbReference type="PROSITE" id="PS50110">
    <property type="entry name" value="RESPONSE_REGULATORY"/>
    <property type="match status" value="1"/>
</dbReference>
<dbReference type="CDD" id="cd17574">
    <property type="entry name" value="REC_OmpR"/>
    <property type="match status" value="1"/>
</dbReference>
<protein>
    <recommendedName>
        <fullName evidence="8">PAS domain S-box protein</fullName>
    </recommendedName>
</protein>
<dbReference type="InterPro" id="IPR000700">
    <property type="entry name" value="PAS-assoc_C"/>
</dbReference>
<dbReference type="Gene3D" id="3.40.50.2300">
    <property type="match status" value="1"/>
</dbReference>
<reference evidence="7" key="1">
    <citation type="journal article" date="2019" name="Int. J. Syst. Evol. Microbiol.">
        <title>The Global Catalogue of Microorganisms (GCM) 10K type strain sequencing project: providing services to taxonomists for standard genome sequencing and annotation.</title>
        <authorList>
            <consortium name="The Broad Institute Genomics Platform"/>
            <consortium name="The Broad Institute Genome Sequencing Center for Infectious Disease"/>
            <person name="Wu L."/>
            <person name="Ma J."/>
        </authorList>
    </citation>
    <scope>NUCLEOTIDE SEQUENCE [LARGE SCALE GENOMIC DNA]</scope>
    <source>
        <strain evidence="7">NBRC 102407</strain>
    </source>
</reference>
<dbReference type="PANTHER" id="PTHR43156">
    <property type="entry name" value="STAGE II SPORULATION PROTEIN E-RELATED"/>
    <property type="match status" value="1"/>
</dbReference>
<gene>
    <name evidence="6" type="ORF">GCM10007933_12410</name>
</gene>
<dbReference type="Gene3D" id="3.60.40.10">
    <property type="entry name" value="PPM-type phosphatase domain"/>
    <property type="match status" value="1"/>
</dbReference>
<dbReference type="InterPro" id="IPR001932">
    <property type="entry name" value="PPM-type_phosphatase-like_dom"/>
</dbReference>
<dbReference type="PROSITE" id="PS50113">
    <property type="entry name" value="PAC"/>
    <property type="match status" value="1"/>
</dbReference>
<dbReference type="CDD" id="cd00130">
    <property type="entry name" value="PAS"/>
    <property type="match status" value="1"/>
</dbReference>
<dbReference type="SUPFAM" id="SSF52172">
    <property type="entry name" value="CheY-like"/>
    <property type="match status" value="1"/>
</dbReference>
<comment type="caution">
    <text evidence="6">The sequence shown here is derived from an EMBL/GenBank/DDBJ whole genome shotgun (WGS) entry which is preliminary data.</text>
</comment>
<dbReference type="InterPro" id="IPR036457">
    <property type="entry name" value="PPM-type-like_dom_sf"/>
</dbReference>
<proteinExistence type="predicted"/>
<evidence type="ECO:0000313" key="7">
    <source>
        <dbReference type="Proteomes" id="UP001157167"/>
    </source>
</evidence>
<dbReference type="InterPro" id="IPR000014">
    <property type="entry name" value="PAS"/>
</dbReference>